<dbReference type="InterPro" id="IPR032427">
    <property type="entry name" value="P22_portal"/>
</dbReference>
<comment type="caution">
    <text evidence="2">The sequence shown here is derived from an EMBL/GenBank/DDBJ whole genome shotgun (WGS) entry which is preliminary data.</text>
</comment>
<evidence type="ECO:0000256" key="1">
    <source>
        <dbReference type="SAM" id="Coils"/>
    </source>
</evidence>
<keyword evidence="3" id="KW-1185">Reference proteome</keyword>
<protein>
    <submittedName>
        <fullName evidence="2">Portal protein</fullName>
    </submittedName>
</protein>
<reference evidence="3" key="1">
    <citation type="journal article" date="2019" name="Int. J. Syst. Evol. Microbiol.">
        <title>The Global Catalogue of Microorganisms (GCM) 10K type strain sequencing project: providing services to taxonomists for standard genome sequencing and annotation.</title>
        <authorList>
            <consortium name="The Broad Institute Genomics Platform"/>
            <consortium name="The Broad Institute Genome Sequencing Center for Infectious Disease"/>
            <person name="Wu L."/>
            <person name="Ma J."/>
        </authorList>
    </citation>
    <scope>NUCLEOTIDE SEQUENCE [LARGE SCALE GENOMIC DNA]</scope>
    <source>
        <strain evidence="3">NBRC 15640</strain>
    </source>
</reference>
<proteinExistence type="predicted"/>
<dbReference type="Pfam" id="PF16510">
    <property type="entry name" value="P22_portal"/>
    <property type="match status" value="1"/>
</dbReference>
<dbReference type="AlphaFoldDB" id="A0AAV5NQL2"/>
<accession>A0AAV5NQL2</accession>
<dbReference type="EMBL" id="BSNX01000022">
    <property type="protein sequence ID" value="GLQ72906.1"/>
    <property type="molecule type" value="Genomic_DNA"/>
</dbReference>
<dbReference type="Proteomes" id="UP001156690">
    <property type="component" value="Unassembled WGS sequence"/>
</dbReference>
<evidence type="ECO:0000313" key="2">
    <source>
        <dbReference type="EMBL" id="GLQ72906.1"/>
    </source>
</evidence>
<sequence>MDDPLMSMSDTSSSRHRHLLAFMADIDAQPPWRSNANIAHAYYEGDQLPQAVMEKLRERGQPETLHNLIAPAVDGVLGMEAKTRTDLMVTADEPDDQIEALAEGLNSLFADAARLGRLDKARSEAYAGQIKCGIGLVEVYRNPNPLGARYKIKYVPRDEVYWDWLSTECDWSDCRWIMRQRWIDVDDLMSLLPSKAPIIKHAINGWEGFIETDLAEGIEPDLMSAWEEYQGWSRSHTEYLSQDRQRIRLQIIYRRHIERAPILRLPSGRRIVFSKNNPIHKSALALGKAQLESGQISHIKEYWYAGPHFLGSRPSHAPQGMFPIVPFFGYRKDGSGEPYGLISRAIPAQNEVNLRRIKLTWLLQAKRVIMDEDATNMSRVQVLEEVEKPDGLITLNSDRRHRKSLSDTFQVEQDFAVASQQFQVMQESMKLIQDTMGIYSAFLGQEGAAESGVAIANLVEQGATTLAEINDNYRFGCQLVGELLLGYLIEDLKGVRNHRVVINRDDKHKRKTVIINEETPEGLSNDISRLRSHVALAPIQQTTAYKAQLADRMMKLTAQLPPDVQAAVIDLVAELSDIPNKSEFMERVRGALNVPKAEQDMTPDERAQFLADQVARQAQLDLQMREMKANVDKLEAEALKTRATAGRETMSTQSQHYANAKTQAETAKLLKEIDKLSQDIALLQQQFSEHLQRQIDDIALS</sequence>
<evidence type="ECO:0000313" key="3">
    <source>
        <dbReference type="Proteomes" id="UP001156690"/>
    </source>
</evidence>
<organism evidence="2 3">
    <name type="scientific">Vibrio penaeicida</name>
    <dbReference type="NCBI Taxonomy" id="104609"/>
    <lineage>
        <taxon>Bacteria</taxon>
        <taxon>Pseudomonadati</taxon>
        <taxon>Pseudomonadota</taxon>
        <taxon>Gammaproteobacteria</taxon>
        <taxon>Vibrionales</taxon>
        <taxon>Vibrionaceae</taxon>
        <taxon>Vibrio</taxon>
    </lineage>
</organism>
<name>A0AAV5NQL2_9VIBR</name>
<keyword evidence="1" id="KW-0175">Coiled coil</keyword>
<gene>
    <name evidence="2" type="ORF">GCM10007932_22660</name>
</gene>
<feature type="coiled-coil region" evidence="1">
    <location>
        <begin position="617"/>
        <end position="693"/>
    </location>
</feature>